<protein>
    <recommendedName>
        <fullName evidence="4">Gnk2-homologous domain-containing protein</fullName>
    </recommendedName>
</protein>
<sequence>DPHSIPVQLRSMACVARTLSIPFLLALFLVAEVSGSMNVESYKPVCLLYYFHGAGETTNKSQALCRTCIKTLILVFEFLI</sequence>
<reference evidence="2" key="3">
    <citation type="journal article" date="2017" name="Nature">
        <title>Genome sequence of the progenitor of the wheat D genome Aegilops tauschii.</title>
        <authorList>
            <person name="Luo M.C."/>
            <person name="Gu Y.Q."/>
            <person name="Puiu D."/>
            <person name="Wang H."/>
            <person name="Twardziok S.O."/>
            <person name="Deal K.R."/>
            <person name="Huo N."/>
            <person name="Zhu T."/>
            <person name="Wang L."/>
            <person name="Wang Y."/>
            <person name="McGuire P.E."/>
            <person name="Liu S."/>
            <person name="Long H."/>
            <person name="Ramasamy R.K."/>
            <person name="Rodriguez J.C."/>
            <person name="Van S.L."/>
            <person name="Yuan L."/>
            <person name="Wang Z."/>
            <person name="Xia Z."/>
            <person name="Xiao L."/>
            <person name="Anderson O.D."/>
            <person name="Ouyang S."/>
            <person name="Liang Y."/>
            <person name="Zimin A.V."/>
            <person name="Pertea G."/>
            <person name="Qi P."/>
            <person name="Bennetzen J.L."/>
            <person name="Dai X."/>
            <person name="Dawson M.W."/>
            <person name="Muller H.G."/>
            <person name="Kugler K."/>
            <person name="Rivarola-Duarte L."/>
            <person name="Spannagl M."/>
            <person name="Mayer K.F.X."/>
            <person name="Lu F.H."/>
            <person name="Bevan M.W."/>
            <person name="Leroy P."/>
            <person name="Li P."/>
            <person name="You F.M."/>
            <person name="Sun Q."/>
            <person name="Liu Z."/>
            <person name="Lyons E."/>
            <person name="Wicker T."/>
            <person name="Salzberg S.L."/>
            <person name="Devos K.M."/>
            <person name="Dvorak J."/>
        </authorList>
    </citation>
    <scope>NUCLEOTIDE SEQUENCE [LARGE SCALE GENOMIC DNA]</scope>
    <source>
        <strain evidence="2">cv. AL8/78</strain>
    </source>
</reference>
<reference evidence="2" key="5">
    <citation type="journal article" date="2021" name="G3 (Bethesda)">
        <title>Aegilops tauschii genome assembly Aet v5.0 features greater sequence contiguity and improved annotation.</title>
        <authorList>
            <person name="Wang L."/>
            <person name="Zhu T."/>
            <person name="Rodriguez J.C."/>
            <person name="Deal K.R."/>
            <person name="Dubcovsky J."/>
            <person name="McGuire P.E."/>
            <person name="Lux T."/>
            <person name="Spannagl M."/>
            <person name="Mayer K.F.X."/>
            <person name="Baldrich P."/>
            <person name="Meyers B.C."/>
            <person name="Huo N."/>
            <person name="Gu Y.Q."/>
            <person name="Zhou H."/>
            <person name="Devos K.M."/>
            <person name="Bennetzen J.L."/>
            <person name="Unver T."/>
            <person name="Budak H."/>
            <person name="Gulick P.J."/>
            <person name="Galiba G."/>
            <person name="Kalapos B."/>
            <person name="Nelson D.R."/>
            <person name="Li P."/>
            <person name="You F.M."/>
            <person name="Luo M.C."/>
            <person name="Dvorak J."/>
        </authorList>
    </citation>
    <scope>NUCLEOTIDE SEQUENCE [LARGE SCALE GENOMIC DNA]</scope>
    <source>
        <strain evidence="2">cv. AL8/78</strain>
    </source>
</reference>
<proteinExistence type="predicted"/>
<evidence type="ECO:0000256" key="1">
    <source>
        <dbReference type="SAM" id="SignalP"/>
    </source>
</evidence>
<organism evidence="2 3">
    <name type="scientific">Aegilops tauschii subsp. strangulata</name>
    <name type="common">Goatgrass</name>
    <dbReference type="NCBI Taxonomy" id="200361"/>
    <lineage>
        <taxon>Eukaryota</taxon>
        <taxon>Viridiplantae</taxon>
        <taxon>Streptophyta</taxon>
        <taxon>Embryophyta</taxon>
        <taxon>Tracheophyta</taxon>
        <taxon>Spermatophyta</taxon>
        <taxon>Magnoliopsida</taxon>
        <taxon>Liliopsida</taxon>
        <taxon>Poales</taxon>
        <taxon>Poaceae</taxon>
        <taxon>BOP clade</taxon>
        <taxon>Pooideae</taxon>
        <taxon>Triticodae</taxon>
        <taxon>Triticeae</taxon>
        <taxon>Triticinae</taxon>
        <taxon>Aegilops</taxon>
    </lineage>
</organism>
<accession>A0A452ZU87</accession>
<reference evidence="3" key="1">
    <citation type="journal article" date="2014" name="Science">
        <title>Ancient hybridizations among the ancestral genomes of bread wheat.</title>
        <authorList>
            <consortium name="International Wheat Genome Sequencing Consortium,"/>
            <person name="Marcussen T."/>
            <person name="Sandve S.R."/>
            <person name="Heier L."/>
            <person name="Spannagl M."/>
            <person name="Pfeifer M."/>
            <person name="Jakobsen K.S."/>
            <person name="Wulff B.B."/>
            <person name="Steuernagel B."/>
            <person name="Mayer K.F."/>
            <person name="Olsen O.A."/>
        </authorList>
    </citation>
    <scope>NUCLEOTIDE SEQUENCE [LARGE SCALE GENOMIC DNA]</scope>
    <source>
        <strain evidence="3">cv. AL8/78</strain>
    </source>
</reference>
<dbReference type="AlphaFoldDB" id="A0A452ZU87"/>
<dbReference type="Gramene" id="AET1Gv20917700.4">
    <property type="protein sequence ID" value="AET1Gv20917700.4"/>
    <property type="gene ID" value="AET1Gv20917700"/>
</dbReference>
<reference evidence="2" key="4">
    <citation type="submission" date="2019-03" db="UniProtKB">
        <authorList>
            <consortium name="EnsemblPlants"/>
        </authorList>
    </citation>
    <scope>IDENTIFICATION</scope>
</reference>
<keyword evidence="3" id="KW-1185">Reference proteome</keyword>
<reference evidence="3" key="2">
    <citation type="journal article" date="2017" name="Nat. Plants">
        <title>The Aegilops tauschii genome reveals multiple impacts of transposons.</title>
        <authorList>
            <person name="Zhao G."/>
            <person name="Zou C."/>
            <person name="Li K."/>
            <person name="Wang K."/>
            <person name="Li T."/>
            <person name="Gao L."/>
            <person name="Zhang X."/>
            <person name="Wang H."/>
            <person name="Yang Z."/>
            <person name="Liu X."/>
            <person name="Jiang W."/>
            <person name="Mao L."/>
            <person name="Kong X."/>
            <person name="Jiao Y."/>
            <person name="Jia J."/>
        </authorList>
    </citation>
    <scope>NUCLEOTIDE SEQUENCE [LARGE SCALE GENOMIC DNA]</scope>
    <source>
        <strain evidence="3">cv. AL8/78</strain>
    </source>
</reference>
<feature type="signal peptide" evidence="1">
    <location>
        <begin position="1"/>
        <end position="35"/>
    </location>
</feature>
<dbReference type="EnsemblPlants" id="AET1Gv20917700.4">
    <property type="protein sequence ID" value="AET1Gv20917700.4"/>
    <property type="gene ID" value="AET1Gv20917700"/>
</dbReference>
<feature type="chain" id="PRO_5019262216" description="Gnk2-homologous domain-containing protein" evidence="1">
    <location>
        <begin position="36"/>
        <end position="80"/>
    </location>
</feature>
<evidence type="ECO:0008006" key="4">
    <source>
        <dbReference type="Google" id="ProtNLM"/>
    </source>
</evidence>
<keyword evidence="1" id="KW-0732">Signal</keyword>
<name>A0A452ZU87_AEGTS</name>
<evidence type="ECO:0000313" key="2">
    <source>
        <dbReference type="EnsemblPlants" id="AET1Gv20917700.4"/>
    </source>
</evidence>
<dbReference type="Proteomes" id="UP000015105">
    <property type="component" value="Chromosome 1D"/>
</dbReference>
<evidence type="ECO:0000313" key="3">
    <source>
        <dbReference type="Proteomes" id="UP000015105"/>
    </source>
</evidence>